<feature type="active site" evidence="2">
    <location>
        <position position="93"/>
    </location>
</feature>
<dbReference type="EC" id="3.5.1.1" evidence="1"/>
<dbReference type="InterPro" id="IPR041725">
    <property type="entry name" value="L-asparaginase_I"/>
</dbReference>
<dbReference type="PROSITE" id="PS51732">
    <property type="entry name" value="ASN_GLN_ASE_3"/>
    <property type="match status" value="1"/>
</dbReference>
<dbReference type="PRINTS" id="PR00139">
    <property type="entry name" value="ASNGLNASE"/>
</dbReference>
<dbReference type="InterPro" id="IPR006034">
    <property type="entry name" value="Asparaginase/glutaminase-like"/>
</dbReference>
<organism evidence="5 6">
    <name type="scientific">Tetradesmus obliquus</name>
    <name type="common">Green alga</name>
    <name type="synonym">Acutodesmus obliquus</name>
    <dbReference type="NCBI Taxonomy" id="3088"/>
    <lineage>
        <taxon>Eukaryota</taxon>
        <taxon>Viridiplantae</taxon>
        <taxon>Chlorophyta</taxon>
        <taxon>core chlorophytes</taxon>
        <taxon>Chlorophyceae</taxon>
        <taxon>CS clade</taxon>
        <taxon>Sphaeropleales</taxon>
        <taxon>Scenedesmaceae</taxon>
        <taxon>Tetradesmus</taxon>
    </lineage>
</organism>
<sequence length="338" mass="36973">MDVKESFDVDPEDPHHLQIKKGTGGIYGGLEPGDMLANLFQQVPELCQFANLDLQVVFNKDSSRVGPKEWVQIAKILDRNRQAYDAFLVVHGTDTMAYTASALSLMLQGFRKPILLTGSQLPLASPRSDARQNLIDALTCATAAYSPPHVALNEVAVCFGGKLMRGNRAQKVNSSNYQAFDSPTYPHLAALGVDVEWNERYLLRVEGGYRPRFNLEPCVIRIPIVPGSDPRIAYGDLAERGVKGVVLEAFGVGNMPDLPQQGWMPWLRQQTKKGLQVYLASQCHLGPLNPELYRSGALAVQMGVEAGPAMTPECAVVKMMLCLAYPDIPLGLPLAGEL</sequence>
<evidence type="ECO:0000256" key="2">
    <source>
        <dbReference type="PROSITE-ProRule" id="PRU10100"/>
    </source>
</evidence>
<dbReference type="InterPro" id="IPR036152">
    <property type="entry name" value="Asp/glu_Ase-like_sf"/>
</dbReference>
<dbReference type="PANTHER" id="PTHR11707">
    <property type="entry name" value="L-ASPARAGINASE"/>
    <property type="match status" value="1"/>
</dbReference>
<dbReference type="Pfam" id="PF00710">
    <property type="entry name" value="Asparaginase"/>
    <property type="match status" value="1"/>
</dbReference>
<dbReference type="Pfam" id="PF17763">
    <property type="entry name" value="Asparaginase_C"/>
    <property type="match status" value="1"/>
</dbReference>
<dbReference type="CDD" id="cd08963">
    <property type="entry name" value="L-asparaginase_I"/>
    <property type="match status" value="1"/>
</dbReference>
<dbReference type="PANTHER" id="PTHR11707:SF28">
    <property type="entry name" value="60 KDA LYSOPHOSPHOLIPASE"/>
    <property type="match status" value="1"/>
</dbReference>
<dbReference type="InterPro" id="IPR027475">
    <property type="entry name" value="Asparaginase/glutaminase_AS2"/>
</dbReference>
<dbReference type="InterPro" id="IPR040919">
    <property type="entry name" value="Asparaginase_C"/>
</dbReference>
<dbReference type="Gene3D" id="3.40.50.1170">
    <property type="entry name" value="L-asparaginase, N-terminal domain"/>
    <property type="match status" value="1"/>
</dbReference>
<evidence type="ECO:0000259" key="4">
    <source>
        <dbReference type="Pfam" id="PF17763"/>
    </source>
</evidence>
<dbReference type="InterPro" id="IPR027473">
    <property type="entry name" value="L-asparaginase_C"/>
</dbReference>
<evidence type="ECO:0000256" key="1">
    <source>
        <dbReference type="ARBA" id="ARBA00012920"/>
    </source>
</evidence>
<dbReference type="EMBL" id="CP126223">
    <property type="protein sequence ID" value="WIA23522.1"/>
    <property type="molecule type" value="Genomic_DNA"/>
</dbReference>
<dbReference type="SUPFAM" id="SSF53774">
    <property type="entry name" value="Glutaminase/Asparaginase"/>
    <property type="match status" value="1"/>
</dbReference>
<feature type="domain" description="Asparaginase/glutaminase C-terminal" evidence="4">
    <location>
        <begin position="222"/>
        <end position="324"/>
    </location>
</feature>
<keyword evidence="6" id="KW-1185">Reference proteome</keyword>
<dbReference type="Gene3D" id="3.40.50.40">
    <property type="match status" value="1"/>
</dbReference>
<dbReference type="InterPro" id="IPR037152">
    <property type="entry name" value="L-asparaginase_N_sf"/>
</dbReference>
<feature type="domain" description="L-asparaginase N-terminal" evidence="3">
    <location>
        <begin position="36"/>
        <end position="200"/>
    </location>
</feature>
<proteinExistence type="predicted"/>
<gene>
    <name evidence="5" type="ORF">OEZ85_000259</name>
</gene>
<evidence type="ECO:0000313" key="6">
    <source>
        <dbReference type="Proteomes" id="UP001244341"/>
    </source>
</evidence>
<dbReference type="PIRSF" id="PIRSF500176">
    <property type="entry name" value="L_ASNase"/>
    <property type="match status" value="1"/>
</dbReference>
<dbReference type="SMART" id="SM00870">
    <property type="entry name" value="Asparaginase"/>
    <property type="match status" value="1"/>
</dbReference>
<accession>A0ABY8UT63</accession>
<reference evidence="5 6" key="1">
    <citation type="submission" date="2023-05" db="EMBL/GenBank/DDBJ databases">
        <title>A 100% complete, gapless, phased diploid assembly of the Scenedesmus obliquus UTEX 3031 genome.</title>
        <authorList>
            <person name="Biondi T.C."/>
            <person name="Hanschen E.R."/>
            <person name="Kwon T."/>
            <person name="Eng W."/>
            <person name="Kruse C.P.S."/>
            <person name="Koehler S.I."/>
            <person name="Kunde Y."/>
            <person name="Gleasner C.D."/>
            <person name="You Mak K.T."/>
            <person name="Polle J."/>
            <person name="Hovde B.T."/>
            <person name="Starkenburg S.R."/>
        </authorList>
    </citation>
    <scope>NUCLEOTIDE SEQUENCE [LARGE SCALE GENOMIC DNA]</scope>
    <source>
        <strain evidence="5 6">DOE0152z</strain>
    </source>
</reference>
<dbReference type="Proteomes" id="UP001244341">
    <property type="component" value="Chromosome 16b"/>
</dbReference>
<protein>
    <recommendedName>
        <fullName evidence="1">asparaginase</fullName>
        <ecNumber evidence="1">3.5.1.1</ecNumber>
    </recommendedName>
</protein>
<dbReference type="PROSITE" id="PS00917">
    <property type="entry name" value="ASN_GLN_ASE_2"/>
    <property type="match status" value="1"/>
</dbReference>
<dbReference type="PIRSF" id="PIRSF001220">
    <property type="entry name" value="L-ASNase_gatD"/>
    <property type="match status" value="1"/>
</dbReference>
<dbReference type="InterPro" id="IPR027474">
    <property type="entry name" value="L-asparaginase_N"/>
</dbReference>
<evidence type="ECO:0000313" key="5">
    <source>
        <dbReference type="EMBL" id="WIA23522.1"/>
    </source>
</evidence>
<name>A0ABY8UT63_TETOB</name>
<evidence type="ECO:0000259" key="3">
    <source>
        <dbReference type="Pfam" id="PF00710"/>
    </source>
</evidence>